<protein>
    <recommendedName>
        <fullName evidence="3">NRDE family protein</fullName>
    </recommendedName>
</protein>
<dbReference type="PANTHER" id="PTHR17985">
    <property type="entry name" value="SER/THR-RICH PROTEIN T10 IN DGCR REGION"/>
    <property type="match status" value="1"/>
</dbReference>
<comment type="caution">
    <text evidence="1">The sequence shown here is derived from an EMBL/GenBank/DDBJ whole genome shotgun (WGS) entry which is preliminary data.</text>
</comment>
<evidence type="ECO:0000313" key="1">
    <source>
        <dbReference type="EMBL" id="GGK04549.1"/>
    </source>
</evidence>
<dbReference type="EMBL" id="BMME01000001">
    <property type="protein sequence ID" value="GGK04549.1"/>
    <property type="molecule type" value="Genomic_DNA"/>
</dbReference>
<keyword evidence="2" id="KW-1185">Reference proteome</keyword>
<dbReference type="InterPro" id="IPR008551">
    <property type="entry name" value="TANGO2"/>
</dbReference>
<dbReference type="PANTHER" id="PTHR17985:SF8">
    <property type="entry name" value="TRANSPORT AND GOLGI ORGANIZATION PROTEIN 2 HOMOLOG"/>
    <property type="match status" value="1"/>
</dbReference>
<dbReference type="RefSeq" id="WP_229659119.1">
    <property type="nucleotide sequence ID" value="NZ_BMME01000001.1"/>
</dbReference>
<dbReference type="Proteomes" id="UP000599009">
    <property type="component" value="Unassembled WGS sequence"/>
</dbReference>
<evidence type="ECO:0008006" key="3">
    <source>
        <dbReference type="Google" id="ProtNLM"/>
    </source>
</evidence>
<gene>
    <name evidence="1" type="ORF">GCM10011394_12010</name>
</gene>
<accession>A0ABQ2EDS1</accession>
<reference evidence="2" key="1">
    <citation type="journal article" date="2019" name="Int. J. Syst. Evol. Microbiol.">
        <title>The Global Catalogue of Microorganisms (GCM) 10K type strain sequencing project: providing services to taxonomists for standard genome sequencing and annotation.</title>
        <authorList>
            <consortium name="The Broad Institute Genomics Platform"/>
            <consortium name="The Broad Institute Genome Sequencing Center for Infectious Disease"/>
            <person name="Wu L."/>
            <person name="Ma J."/>
        </authorList>
    </citation>
    <scope>NUCLEOTIDE SEQUENCE [LARGE SCALE GENOMIC DNA]</scope>
    <source>
        <strain evidence="2">CGMCC 1.8985</strain>
    </source>
</reference>
<organism evidence="1 2">
    <name type="scientific">Luteimonas terricola</name>
    <dbReference type="NCBI Taxonomy" id="645597"/>
    <lineage>
        <taxon>Bacteria</taxon>
        <taxon>Pseudomonadati</taxon>
        <taxon>Pseudomonadota</taxon>
        <taxon>Gammaproteobacteria</taxon>
        <taxon>Lysobacterales</taxon>
        <taxon>Lysobacteraceae</taxon>
        <taxon>Luteimonas</taxon>
    </lineage>
</organism>
<evidence type="ECO:0000313" key="2">
    <source>
        <dbReference type="Proteomes" id="UP000599009"/>
    </source>
</evidence>
<dbReference type="Pfam" id="PF05742">
    <property type="entry name" value="TANGO2"/>
    <property type="match status" value="1"/>
</dbReference>
<sequence length="268" mass="28199">MSGMCLIALAWRLHPRYQLAIAANRDELHARPAAAASLDPDAPAVYGGRDLVQGGSWLQVSAHGRLAAVTNVRDGRGSMAPQPCSRGWLVRDFVRDHVAAEDFAMTQAASPGYGPFNALFWDGDSLVHASNHPEAFGAVVTPGIHAMSNGAFDAPWPKSMAATRALETWLGTPAASADLPGSPEVLEPLFAALADTTLAPDDTLPDTGVGLALERALSPPFVDGPEYGTRCSTIVLVARDHVLFAERRYGPAGVRSGDSIAMVPLPVS</sequence>
<name>A0ABQ2EDS1_9GAMM</name>
<proteinExistence type="predicted"/>